<sequence length="97" mass="10219">MADAVKAAQKIDFTFTATVIADSNSGWPCVQMPGSGEFFGTGKAVKVGGTVDGEPYEASMLPVGGGTHMMPLRAAFRKVIKKGIGDQVTVHLTKRFT</sequence>
<dbReference type="STRING" id="391037.Sare_4946"/>
<dbReference type="eggNOG" id="ENOG50336ZJ">
    <property type="taxonomic scope" value="Bacteria"/>
</dbReference>
<dbReference type="AlphaFoldDB" id="A8LW88"/>
<dbReference type="KEGG" id="saq:Sare_4946"/>
<accession>A8LW88</accession>
<dbReference type="InterPro" id="IPR015018">
    <property type="entry name" value="DUF1905"/>
</dbReference>
<evidence type="ECO:0000313" key="1">
    <source>
        <dbReference type="EMBL" id="ABW00693.1"/>
    </source>
</evidence>
<proteinExistence type="predicted"/>
<dbReference type="Pfam" id="PF08922">
    <property type="entry name" value="DUF1905"/>
    <property type="match status" value="1"/>
</dbReference>
<protein>
    <recommendedName>
        <fullName evidence="2">DUF1905 domain-containing protein</fullName>
    </recommendedName>
</protein>
<dbReference type="PATRIC" id="fig|391037.6.peg.4992"/>
<dbReference type="EMBL" id="CP000850">
    <property type="protein sequence ID" value="ABW00693.1"/>
    <property type="molecule type" value="Genomic_DNA"/>
</dbReference>
<dbReference type="HOGENOM" id="CLU_157172_1_0_11"/>
<organism evidence="1">
    <name type="scientific">Salinispora arenicola (strain CNS-205)</name>
    <dbReference type="NCBI Taxonomy" id="391037"/>
    <lineage>
        <taxon>Bacteria</taxon>
        <taxon>Bacillati</taxon>
        <taxon>Actinomycetota</taxon>
        <taxon>Actinomycetes</taxon>
        <taxon>Micromonosporales</taxon>
        <taxon>Micromonosporaceae</taxon>
        <taxon>Salinispora</taxon>
    </lineage>
</organism>
<dbReference type="Gene3D" id="2.40.30.100">
    <property type="entry name" value="AF2212/PG0164-like"/>
    <property type="match status" value="1"/>
</dbReference>
<name>A8LW88_SALAI</name>
<dbReference type="SUPFAM" id="SSF141694">
    <property type="entry name" value="AF2212/PG0164-like"/>
    <property type="match status" value="1"/>
</dbReference>
<dbReference type="OrthoDB" id="8246703at2"/>
<dbReference type="InterPro" id="IPR037079">
    <property type="entry name" value="AF2212/PG0164-like_sf"/>
</dbReference>
<reference evidence="1" key="1">
    <citation type="submission" date="2007-10" db="EMBL/GenBank/DDBJ databases">
        <title>Complete sequence of Salinispora arenicola CNS-205.</title>
        <authorList>
            <consortium name="US DOE Joint Genome Institute"/>
            <person name="Copeland A."/>
            <person name="Lucas S."/>
            <person name="Lapidus A."/>
            <person name="Barry K."/>
            <person name="Glavina del Rio T."/>
            <person name="Dalin E."/>
            <person name="Tice H."/>
            <person name="Pitluck S."/>
            <person name="Foster B."/>
            <person name="Schmutz J."/>
            <person name="Larimer F."/>
            <person name="Land M."/>
            <person name="Hauser L."/>
            <person name="Kyrpides N."/>
            <person name="Ivanova N."/>
            <person name="Jensen P.R."/>
            <person name="Moore B.S."/>
            <person name="Penn K."/>
            <person name="Jenkins C."/>
            <person name="Udwary D."/>
            <person name="Xiang L."/>
            <person name="Gontang E."/>
            <person name="Richardson P."/>
        </authorList>
    </citation>
    <scope>NUCLEOTIDE SEQUENCE [LARGE SCALE GENOMIC DNA]</scope>
    <source>
        <strain evidence="1">CNS-205</strain>
    </source>
</reference>
<gene>
    <name evidence="1" type="ordered locus">Sare_4946</name>
</gene>
<evidence type="ECO:0008006" key="2">
    <source>
        <dbReference type="Google" id="ProtNLM"/>
    </source>
</evidence>